<dbReference type="Gene3D" id="3.90.1570.10">
    <property type="entry name" value="tt1808, chain A"/>
    <property type="match status" value="1"/>
</dbReference>
<dbReference type="InterPro" id="IPR011335">
    <property type="entry name" value="Restrct_endonuc-II-like"/>
</dbReference>
<dbReference type="AlphaFoldDB" id="A0A9D2RFV8"/>
<dbReference type="Proteomes" id="UP000823909">
    <property type="component" value="Unassembled WGS sequence"/>
</dbReference>
<evidence type="ECO:0000259" key="1">
    <source>
        <dbReference type="Pfam" id="PF05685"/>
    </source>
</evidence>
<dbReference type="Pfam" id="PF05685">
    <property type="entry name" value="Uma2"/>
    <property type="match status" value="1"/>
</dbReference>
<comment type="caution">
    <text evidence="2">The sequence shown here is derived from an EMBL/GenBank/DDBJ whole genome shotgun (WGS) entry which is preliminary data.</text>
</comment>
<evidence type="ECO:0000313" key="3">
    <source>
        <dbReference type="Proteomes" id="UP000823909"/>
    </source>
</evidence>
<feature type="domain" description="Putative restriction endonuclease" evidence="1">
    <location>
        <begin position="31"/>
        <end position="169"/>
    </location>
</feature>
<gene>
    <name evidence="2" type="ORF">H9910_08740</name>
</gene>
<reference evidence="2" key="2">
    <citation type="submission" date="2021-04" db="EMBL/GenBank/DDBJ databases">
        <authorList>
            <person name="Gilroy R."/>
        </authorList>
    </citation>
    <scope>NUCLEOTIDE SEQUENCE</scope>
    <source>
        <strain evidence="2">ChiBcec15-3976</strain>
    </source>
</reference>
<reference evidence="2" key="1">
    <citation type="journal article" date="2021" name="PeerJ">
        <title>Extensive microbial diversity within the chicken gut microbiome revealed by metagenomics and culture.</title>
        <authorList>
            <person name="Gilroy R."/>
            <person name="Ravi A."/>
            <person name="Getino M."/>
            <person name="Pursley I."/>
            <person name="Horton D.L."/>
            <person name="Alikhan N.F."/>
            <person name="Baker D."/>
            <person name="Gharbi K."/>
            <person name="Hall N."/>
            <person name="Watson M."/>
            <person name="Adriaenssens E.M."/>
            <person name="Foster-Nyarko E."/>
            <person name="Jarju S."/>
            <person name="Secka A."/>
            <person name="Antonio M."/>
            <person name="Oren A."/>
            <person name="Chaudhuri R.R."/>
            <person name="La Ragione R."/>
            <person name="Hildebrand F."/>
            <person name="Pallen M.J."/>
        </authorList>
    </citation>
    <scope>NUCLEOTIDE SEQUENCE</scope>
    <source>
        <strain evidence="2">ChiBcec15-3976</strain>
    </source>
</reference>
<protein>
    <submittedName>
        <fullName evidence="2">Uma2 family endonuclease</fullName>
    </submittedName>
</protein>
<organism evidence="2 3">
    <name type="scientific">Candidatus Mediterraneibacter quadrami</name>
    <dbReference type="NCBI Taxonomy" id="2838684"/>
    <lineage>
        <taxon>Bacteria</taxon>
        <taxon>Bacillati</taxon>
        <taxon>Bacillota</taxon>
        <taxon>Clostridia</taxon>
        <taxon>Lachnospirales</taxon>
        <taxon>Lachnospiraceae</taxon>
        <taxon>Mediterraneibacter</taxon>
    </lineage>
</organism>
<proteinExistence type="predicted"/>
<keyword evidence="2" id="KW-0378">Hydrolase</keyword>
<keyword evidence="2" id="KW-0540">Nuclease</keyword>
<dbReference type="InterPro" id="IPR008538">
    <property type="entry name" value="Uma2"/>
</dbReference>
<accession>A0A9D2RFV8</accession>
<dbReference type="EMBL" id="DWUU01000051">
    <property type="protein sequence ID" value="HJD43075.1"/>
    <property type="molecule type" value="Genomic_DNA"/>
</dbReference>
<evidence type="ECO:0000313" key="2">
    <source>
        <dbReference type="EMBL" id="HJD43075.1"/>
    </source>
</evidence>
<dbReference type="SUPFAM" id="SSF52980">
    <property type="entry name" value="Restriction endonuclease-like"/>
    <property type="match status" value="1"/>
</dbReference>
<keyword evidence="2" id="KW-0255">Endonuclease</keyword>
<dbReference type="InterPro" id="IPR012296">
    <property type="entry name" value="Nuclease_put_TT1808"/>
</dbReference>
<name>A0A9D2RFV8_9FIRM</name>
<dbReference type="PANTHER" id="PTHR34107:SF4">
    <property type="entry name" value="SLL1222 PROTEIN"/>
    <property type="match status" value="1"/>
</dbReference>
<sequence>MTEYKKGSDVNIIKESAIRYGIERYRGYTIEDYYALPEDTGAELIDGVLYDMASPSVRHQDIAMQVSFQMVDYVNKKGGKCKVLQGPVDVQLDRDDKTMVVPDIIIVCDPEKVKEDRVTGGPDFVAEIVSPSSRKRDYAIKSGKYCGADVREYWVIDPEKDRVIVYDFEGDKPPAIYSMKEEVPVQIFGGELKIRFPENSK</sequence>
<dbReference type="GO" id="GO:0004519">
    <property type="term" value="F:endonuclease activity"/>
    <property type="evidence" value="ECO:0007669"/>
    <property type="project" value="UniProtKB-KW"/>
</dbReference>
<dbReference type="PANTHER" id="PTHR34107">
    <property type="entry name" value="SLL0198 PROTEIN-RELATED"/>
    <property type="match status" value="1"/>
</dbReference>
<dbReference type="CDD" id="cd06260">
    <property type="entry name" value="DUF820-like"/>
    <property type="match status" value="1"/>
</dbReference>